<dbReference type="Proteomes" id="UP000663854">
    <property type="component" value="Unassembled WGS sequence"/>
</dbReference>
<evidence type="ECO:0000313" key="3">
    <source>
        <dbReference type="EMBL" id="CAF1004445.1"/>
    </source>
</evidence>
<evidence type="ECO:0000313" key="4">
    <source>
        <dbReference type="EMBL" id="CAF1143931.1"/>
    </source>
</evidence>
<dbReference type="EMBL" id="CAJNOL010000628">
    <property type="protein sequence ID" value="CAF1143931.1"/>
    <property type="molecule type" value="Genomic_DNA"/>
</dbReference>
<gene>
    <name evidence="4" type="ORF">JXQ802_LOCUS21368</name>
    <name evidence="3" type="ORF">PYM288_LOCUS14781</name>
</gene>
<dbReference type="Pfam" id="PF08163">
    <property type="entry name" value="DNAPKcs_CC3"/>
    <property type="match status" value="1"/>
</dbReference>
<dbReference type="Proteomes" id="UP000663870">
    <property type="component" value="Unassembled WGS sequence"/>
</dbReference>
<sequence length="112" mass="13424">MHLIVHNIHRIFKSYARYWLTLVIHMCNQMFEKFSQDLNTFIIDTIVILLSWNTIAISRQLNAISVQRLIKYLYLNCTHKNSIVIESNLDLIKKFVELWKQPIYAPTLIIYK</sequence>
<dbReference type="Pfam" id="PF19704">
    <property type="entry name" value="DNAPKcs_CC5"/>
    <property type="match status" value="1"/>
</dbReference>
<organism evidence="4 5">
    <name type="scientific">Rotaria sordida</name>
    <dbReference type="NCBI Taxonomy" id="392033"/>
    <lineage>
        <taxon>Eukaryota</taxon>
        <taxon>Metazoa</taxon>
        <taxon>Spiralia</taxon>
        <taxon>Gnathifera</taxon>
        <taxon>Rotifera</taxon>
        <taxon>Eurotatoria</taxon>
        <taxon>Bdelloidea</taxon>
        <taxon>Philodinida</taxon>
        <taxon>Philodinidae</taxon>
        <taxon>Rotaria</taxon>
    </lineage>
</organism>
<protein>
    <submittedName>
        <fullName evidence="4">Uncharacterized protein</fullName>
    </submittedName>
</protein>
<evidence type="ECO:0000259" key="1">
    <source>
        <dbReference type="Pfam" id="PF08163"/>
    </source>
</evidence>
<proteinExistence type="predicted"/>
<feature type="domain" description="DNA-dependent protein kinase catalytic subunit CC3" evidence="1">
    <location>
        <begin position="4"/>
        <end position="57"/>
    </location>
</feature>
<dbReference type="AlphaFoldDB" id="A0A814S6I8"/>
<dbReference type="InterPro" id="IPR045581">
    <property type="entry name" value="DNAPKcs_CC5"/>
</dbReference>
<keyword evidence="5" id="KW-1185">Reference proteome</keyword>
<feature type="domain" description="DNA-dependent protein kinase catalytic subunit CC5" evidence="2">
    <location>
        <begin position="68"/>
        <end position="112"/>
    </location>
</feature>
<dbReference type="GO" id="GO:0006303">
    <property type="term" value="P:double-strand break repair via nonhomologous end joining"/>
    <property type="evidence" value="ECO:0007669"/>
    <property type="project" value="InterPro"/>
</dbReference>
<evidence type="ECO:0000259" key="2">
    <source>
        <dbReference type="Pfam" id="PF19704"/>
    </source>
</evidence>
<comment type="caution">
    <text evidence="4">The sequence shown here is derived from an EMBL/GenBank/DDBJ whole genome shotgun (WGS) entry which is preliminary data.</text>
</comment>
<dbReference type="GO" id="GO:0005634">
    <property type="term" value="C:nucleus"/>
    <property type="evidence" value="ECO:0007669"/>
    <property type="project" value="InterPro"/>
</dbReference>
<dbReference type="InterPro" id="IPR012582">
    <property type="entry name" value="DNAPKcs_CC3"/>
</dbReference>
<dbReference type="EMBL" id="CAJNOH010000336">
    <property type="protein sequence ID" value="CAF1004445.1"/>
    <property type="molecule type" value="Genomic_DNA"/>
</dbReference>
<reference evidence="4" key="1">
    <citation type="submission" date="2021-02" db="EMBL/GenBank/DDBJ databases">
        <authorList>
            <person name="Nowell W R."/>
        </authorList>
    </citation>
    <scope>NUCLEOTIDE SEQUENCE</scope>
</reference>
<evidence type="ECO:0000313" key="5">
    <source>
        <dbReference type="Proteomes" id="UP000663870"/>
    </source>
</evidence>
<name>A0A814S6I8_9BILA</name>
<accession>A0A814S6I8</accession>